<keyword evidence="1" id="KW-0812">Transmembrane</keyword>
<organism evidence="4 5">
    <name type="scientific">Natronorubrum bangense</name>
    <dbReference type="NCBI Taxonomy" id="61858"/>
    <lineage>
        <taxon>Archaea</taxon>
        <taxon>Methanobacteriati</taxon>
        <taxon>Methanobacteriota</taxon>
        <taxon>Stenosarchaea group</taxon>
        <taxon>Halobacteria</taxon>
        <taxon>Halobacteriales</taxon>
        <taxon>Natrialbaceae</taxon>
        <taxon>Natronorubrum</taxon>
    </lineage>
</organism>
<dbReference type="KEGG" id="nbg:DV706_15750"/>
<proteinExistence type="predicted"/>
<keyword evidence="4" id="KW-0614">Plasmid</keyword>
<evidence type="ECO:0000313" key="4">
    <source>
        <dbReference type="EMBL" id="QCC56029.1"/>
    </source>
</evidence>
<keyword evidence="1" id="KW-1133">Transmembrane helix</keyword>
<dbReference type="Proteomes" id="UP000296822">
    <property type="component" value="Chromosome"/>
</dbReference>
<keyword evidence="1" id="KW-0472">Membrane</keyword>
<dbReference type="InterPro" id="IPR012859">
    <property type="entry name" value="Pilin_N_archaeal"/>
</dbReference>
<feature type="domain" description="Archaeal Type IV pilin N-terminal" evidence="2">
    <location>
        <begin position="17"/>
        <end position="86"/>
    </location>
</feature>
<dbReference type="PANTHER" id="PTHR38138">
    <property type="entry name" value="VNG6441H"/>
    <property type="match status" value="1"/>
</dbReference>
<evidence type="ECO:0000259" key="2">
    <source>
        <dbReference type="Pfam" id="PF07790"/>
    </source>
</evidence>
<protein>
    <submittedName>
        <fullName evidence="4">Type IV pilin</fullName>
    </submittedName>
</protein>
<name>A0A4D6HPP8_9EURY</name>
<reference evidence="4 5" key="1">
    <citation type="journal article" date="2019" name="Nat. Commun.">
        <title>A new type of DNA phosphorothioation-based antiviral system in archaea.</title>
        <authorList>
            <person name="Xiong L."/>
            <person name="Liu S."/>
            <person name="Chen S."/>
            <person name="Xiao Y."/>
            <person name="Zhu B."/>
            <person name="Gao Y."/>
            <person name="Zhang Y."/>
            <person name="Chen B."/>
            <person name="Luo J."/>
            <person name="Deng Z."/>
            <person name="Chen X."/>
            <person name="Wang L."/>
            <person name="Chen S."/>
        </authorList>
    </citation>
    <scope>NUCLEOTIDE SEQUENCE [LARGE SCALE GENOMIC DNA]</scope>
    <source>
        <strain evidence="4 5">JCM 10635</strain>
        <plasmid evidence="4 5">unnamed1</plasmid>
    </source>
</reference>
<geneLocation type="plasmid" evidence="4">
    <name>unnamed1</name>
</geneLocation>
<dbReference type="Pfam" id="PF07790">
    <property type="entry name" value="Pilin_N"/>
    <property type="match status" value="1"/>
</dbReference>
<gene>
    <name evidence="3" type="ORF">DV706_01520</name>
    <name evidence="4" type="ORF">DV706_15750</name>
</gene>
<dbReference type="PANTHER" id="PTHR38138:SF1">
    <property type="entry name" value="ARCHAEAL TYPE IV PILIN N-TERMINAL DOMAIN-CONTAINING PROTEIN"/>
    <property type="match status" value="1"/>
</dbReference>
<dbReference type="EMBL" id="CP031305">
    <property type="protein sequence ID" value="QCC53277.1"/>
    <property type="molecule type" value="Genomic_DNA"/>
</dbReference>
<accession>A0A4D6HPP8</accession>
<sequence length="137" mass="14751">MDLTKYRSKLIGSEDERAVSPVIGVILMVAITVILAAVIAAFVLDIGDLDGNAPNAQFDWEVDSDEDEMSITHTSGDDIELSNVEFDPSVNDNGDIDGNADITWSAGETINFDSETGNFQVVWEADGSSTILAEHEN</sequence>
<feature type="transmembrane region" description="Helical" evidence="1">
    <location>
        <begin position="21"/>
        <end position="44"/>
    </location>
</feature>
<dbReference type="NCBIfam" id="TIGR02537">
    <property type="entry name" value="arch_flag_Nterm"/>
    <property type="match status" value="1"/>
</dbReference>
<dbReference type="EMBL" id="CP031306">
    <property type="protein sequence ID" value="QCC56029.1"/>
    <property type="molecule type" value="Genomic_DNA"/>
</dbReference>
<evidence type="ECO:0000313" key="3">
    <source>
        <dbReference type="EMBL" id="QCC53277.1"/>
    </source>
</evidence>
<dbReference type="KEGG" id="nbg:DV706_01520"/>
<dbReference type="AlphaFoldDB" id="A0A4D6HPP8"/>
<evidence type="ECO:0000256" key="1">
    <source>
        <dbReference type="SAM" id="Phobius"/>
    </source>
</evidence>
<evidence type="ECO:0000313" key="5">
    <source>
        <dbReference type="Proteomes" id="UP000296822"/>
    </source>
</evidence>
<dbReference type="GeneID" id="39852724"/>
<dbReference type="RefSeq" id="WP_006067975.1">
    <property type="nucleotide sequence ID" value="NZ_CP031305.1"/>
</dbReference>
<dbReference type="InterPro" id="IPR013373">
    <property type="entry name" value="Flagellin/pilin_N_arc"/>
</dbReference>
<dbReference type="Proteomes" id="UP000296822">
    <property type="component" value="Plasmid unnamed1"/>
</dbReference>